<proteinExistence type="predicted"/>
<sequence>MWNEAQPKLPRKSRRTGSALSQNRRPCIPNLSGAHSTTSTPRITSRDQIAKPPYEGVVWREPLAICTA</sequence>
<gene>
    <name evidence="2" type="ORF">CC86DRAFT_210135</name>
</gene>
<organism evidence="2 3">
    <name type="scientific">Ophiobolus disseminans</name>
    <dbReference type="NCBI Taxonomy" id="1469910"/>
    <lineage>
        <taxon>Eukaryota</taxon>
        <taxon>Fungi</taxon>
        <taxon>Dikarya</taxon>
        <taxon>Ascomycota</taxon>
        <taxon>Pezizomycotina</taxon>
        <taxon>Dothideomycetes</taxon>
        <taxon>Pleosporomycetidae</taxon>
        <taxon>Pleosporales</taxon>
        <taxon>Pleosporineae</taxon>
        <taxon>Phaeosphaeriaceae</taxon>
        <taxon>Ophiobolus</taxon>
    </lineage>
</organism>
<evidence type="ECO:0000256" key="1">
    <source>
        <dbReference type="SAM" id="MobiDB-lite"/>
    </source>
</evidence>
<name>A0A6A7A3J5_9PLEO</name>
<protein>
    <submittedName>
        <fullName evidence="2">Uncharacterized protein</fullName>
    </submittedName>
</protein>
<dbReference type="AlphaFoldDB" id="A0A6A7A3J5"/>
<evidence type="ECO:0000313" key="3">
    <source>
        <dbReference type="Proteomes" id="UP000799424"/>
    </source>
</evidence>
<evidence type="ECO:0000313" key="2">
    <source>
        <dbReference type="EMBL" id="KAF2827384.1"/>
    </source>
</evidence>
<reference evidence="2" key="1">
    <citation type="journal article" date="2020" name="Stud. Mycol.">
        <title>101 Dothideomycetes genomes: a test case for predicting lifestyles and emergence of pathogens.</title>
        <authorList>
            <person name="Haridas S."/>
            <person name="Albert R."/>
            <person name="Binder M."/>
            <person name="Bloem J."/>
            <person name="Labutti K."/>
            <person name="Salamov A."/>
            <person name="Andreopoulos B."/>
            <person name="Baker S."/>
            <person name="Barry K."/>
            <person name="Bills G."/>
            <person name="Bluhm B."/>
            <person name="Cannon C."/>
            <person name="Castanera R."/>
            <person name="Culley D."/>
            <person name="Daum C."/>
            <person name="Ezra D."/>
            <person name="Gonzalez J."/>
            <person name="Henrissat B."/>
            <person name="Kuo A."/>
            <person name="Liang C."/>
            <person name="Lipzen A."/>
            <person name="Lutzoni F."/>
            <person name="Magnuson J."/>
            <person name="Mondo S."/>
            <person name="Nolan M."/>
            <person name="Ohm R."/>
            <person name="Pangilinan J."/>
            <person name="Park H.-J."/>
            <person name="Ramirez L."/>
            <person name="Alfaro M."/>
            <person name="Sun H."/>
            <person name="Tritt A."/>
            <person name="Yoshinaga Y."/>
            <person name="Zwiers L.-H."/>
            <person name="Turgeon B."/>
            <person name="Goodwin S."/>
            <person name="Spatafora J."/>
            <person name="Crous P."/>
            <person name="Grigoriev I."/>
        </authorList>
    </citation>
    <scope>NUCLEOTIDE SEQUENCE</scope>
    <source>
        <strain evidence="2">CBS 113818</strain>
    </source>
</reference>
<keyword evidence="3" id="KW-1185">Reference proteome</keyword>
<dbReference type="EMBL" id="MU006224">
    <property type="protein sequence ID" value="KAF2827384.1"/>
    <property type="molecule type" value="Genomic_DNA"/>
</dbReference>
<feature type="region of interest" description="Disordered" evidence="1">
    <location>
        <begin position="1"/>
        <end position="45"/>
    </location>
</feature>
<accession>A0A6A7A3J5</accession>
<dbReference type="Proteomes" id="UP000799424">
    <property type="component" value="Unassembled WGS sequence"/>
</dbReference>
<feature type="compositionally biased region" description="Polar residues" evidence="1">
    <location>
        <begin position="33"/>
        <end position="43"/>
    </location>
</feature>